<comment type="caution">
    <text evidence="2">The sequence shown here is derived from an EMBL/GenBank/DDBJ whole genome shotgun (WGS) entry which is preliminary data.</text>
</comment>
<dbReference type="AlphaFoldDB" id="X8J409"/>
<feature type="compositionally biased region" description="Polar residues" evidence="1">
    <location>
        <begin position="395"/>
        <end position="422"/>
    </location>
</feature>
<feature type="compositionally biased region" description="Polar residues" evidence="1">
    <location>
        <begin position="123"/>
        <end position="132"/>
    </location>
</feature>
<accession>X8J409</accession>
<feature type="compositionally biased region" description="Basic and acidic residues" evidence="1">
    <location>
        <begin position="355"/>
        <end position="367"/>
    </location>
</feature>
<sequence>MTDSESETGVPLRRSSRVPTPSKKGELYWNGRAPVAERRENKQRKDTIAAKRAATASGSRPTSTHGATSQPAPNPGHSQEQTTVPNAQSDPMGKGKGKATTPATPAALAKGRRVLTPIRENESSQNENSQPHPGSRPRPSGDPILDGVNIEEWQRQRLLWYVAHRDKIRVPPNSDYENLKKILGPDQMWDSDDETGDFRVLETATREANNGGDDDDDEDFGRYDKEPTPRKRVPVNPVDPSELSLTEGSNASNNDTRKSRSTTNLFGNSGRKRPHEEPSTTEVVSRQAPVVPAKKAKSGSRGPSGLVIQQSGPGYRAPGSSNLSRASETSPPNGVSAPASSLALPAPPEPSGASDFDRSSSPDETRLFNRASTSSLPRSAPLGDSVQPNAGRLSEPQQPAQELRPQPTSRPNTSRSGSNQWPSTLTSNGGSRSSSRTVSSSAASTIRRARKQTTSTTQRSRTRKASQQQTQNNLGNNNRDNGRNPTTDDHHRRTRAGNSTNSNSNGNGNGNGNDNGNDNSCVDNTCNDHDREWQP</sequence>
<feature type="compositionally biased region" description="Low complexity" evidence="1">
    <location>
        <begin position="423"/>
        <end position="479"/>
    </location>
</feature>
<feature type="compositionally biased region" description="Basic and acidic residues" evidence="1">
    <location>
        <begin position="526"/>
        <end position="535"/>
    </location>
</feature>
<feature type="compositionally biased region" description="Polar residues" evidence="1">
    <location>
        <begin position="56"/>
        <end position="89"/>
    </location>
</feature>
<evidence type="ECO:0000256" key="1">
    <source>
        <dbReference type="SAM" id="MobiDB-lite"/>
    </source>
</evidence>
<gene>
    <name evidence="2" type="ORF">RSOL_169140</name>
</gene>
<proteinExistence type="predicted"/>
<evidence type="ECO:0000313" key="3">
    <source>
        <dbReference type="Proteomes" id="UP000030108"/>
    </source>
</evidence>
<feature type="compositionally biased region" description="Basic and acidic residues" evidence="1">
    <location>
        <begin position="480"/>
        <end position="491"/>
    </location>
</feature>
<feature type="compositionally biased region" description="Low complexity" evidence="1">
    <location>
        <begin position="497"/>
        <end position="506"/>
    </location>
</feature>
<feature type="compositionally biased region" description="Basic and acidic residues" evidence="1">
    <location>
        <begin position="35"/>
        <end position="49"/>
    </location>
</feature>
<feature type="region of interest" description="Disordered" evidence="1">
    <location>
        <begin position="1"/>
        <end position="148"/>
    </location>
</feature>
<dbReference type="EMBL" id="JATN01000322">
    <property type="protein sequence ID" value="EUC56284.1"/>
    <property type="molecule type" value="Genomic_DNA"/>
</dbReference>
<evidence type="ECO:0000313" key="2">
    <source>
        <dbReference type="EMBL" id="EUC56284.1"/>
    </source>
</evidence>
<organism evidence="2 3">
    <name type="scientific">Rhizoctonia solani AG-3 Rhs1AP</name>
    <dbReference type="NCBI Taxonomy" id="1086054"/>
    <lineage>
        <taxon>Eukaryota</taxon>
        <taxon>Fungi</taxon>
        <taxon>Dikarya</taxon>
        <taxon>Basidiomycota</taxon>
        <taxon>Agaricomycotina</taxon>
        <taxon>Agaricomycetes</taxon>
        <taxon>Cantharellales</taxon>
        <taxon>Ceratobasidiaceae</taxon>
        <taxon>Rhizoctonia</taxon>
    </lineage>
</organism>
<protein>
    <submittedName>
        <fullName evidence="2">Uncharacterized protein</fullName>
    </submittedName>
</protein>
<feature type="non-terminal residue" evidence="2">
    <location>
        <position position="535"/>
    </location>
</feature>
<reference evidence="3" key="1">
    <citation type="journal article" date="2014" name="Genome Announc.">
        <title>Draft genome sequence of the plant-pathogenic soil fungus Rhizoctonia solani anastomosis group 3 strain Rhs1AP.</title>
        <authorList>
            <person name="Cubeta M.A."/>
            <person name="Thomas E."/>
            <person name="Dean R.A."/>
            <person name="Jabaji S."/>
            <person name="Neate S.M."/>
            <person name="Tavantzis S."/>
            <person name="Toda T."/>
            <person name="Vilgalys R."/>
            <person name="Bharathan N."/>
            <person name="Fedorova-Abrams N."/>
            <person name="Pakala S.B."/>
            <person name="Pakala S.M."/>
            <person name="Zafar N."/>
            <person name="Joardar V."/>
            <person name="Losada L."/>
            <person name="Nierman W.C."/>
        </authorList>
    </citation>
    <scope>NUCLEOTIDE SEQUENCE [LARGE SCALE GENOMIC DNA]</scope>
    <source>
        <strain evidence="3">AG-3</strain>
    </source>
</reference>
<feature type="compositionally biased region" description="Polar residues" evidence="1">
    <location>
        <begin position="243"/>
        <end position="254"/>
    </location>
</feature>
<feature type="region of interest" description="Disordered" evidence="1">
    <location>
        <begin position="170"/>
        <end position="535"/>
    </location>
</feature>
<feature type="compositionally biased region" description="Low complexity" evidence="1">
    <location>
        <begin position="98"/>
        <end position="109"/>
    </location>
</feature>
<dbReference type="Proteomes" id="UP000030108">
    <property type="component" value="Unassembled WGS sequence"/>
</dbReference>
<feature type="compositionally biased region" description="Basic and acidic residues" evidence="1">
    <location>
        <begin position="220"/>
        <end position="229"/>
    </location>
</feature>
<name>X8J409_9AGAM</name>
<feature type="compositionally biased region" description="Polar residues" evidence="1">
    <location>
        <begin position="319"/>
        <end position="333"/>
    </location>
</feature>